<name>A0AAV2G8M1_9ROSI</name>
<dbReference type="Proteomes" id="UP001497516">
    <property type="component" value="Chromosome 8"/>
</dbReference>
<evidence type="ECO:0008006" key="4">
    <source>
        <dbReference type="Google" id="ProtNLM"/>
    </source>
</evidence>
<feature type="transmembrane region" description="Helical" evidence="1">
    <location>
        <begin position="45"/>
        <end position="67"/>
    </location>
</feature>
<accession>A0AAV2G8M1</accession>
<protein>
    <recommendedName>
        <fullName evidence="4">Transmembrane protein</fullName>
    </recommendedName>
</protein>
<evidence type="ECO:0000313" key="3">
    <source>
        <dbReference type="Proteomes" id="UP001497516"/>
    </source>
</evidence>
<evidence type="ECO:0000256" key="1">
    <source>
        <dbReference type="SAM" id="Phobius"/>
    </source>
</evidence>
<gene>
    <name evidence="2" type="ORF">LTRI10_LOCUS46315</name>
</gene>
<keyword evidence="3" id="KW-1185">Reference proteome</keyword>
<keyword evidence="1" id="KW-0812">Transmembrane</keyword>
<keyword evidence="1" id="KW-0472">Membrane</keyword>
<organism evidence="2 3">
    <name type="scientific">Linum trigynum</name>
    <dbReference type="NCBI Taxonomy" id="586398"/>
    <lineage>
        <taxon>Eukaryota</taxon>
        <taxon>Viridiplantae</taxon>
        <taxon>Streptophyta</taxon>
        <taxon>Embryophyta</taxon>
        <taxon>Tracheophyta</taxon>
        <taxon>Spermatophyta</taxon>
        <taxon>Magnoliopsida</taxon>
        <taxon>eudicotyledons</taxon>
        <taxon>Gunneridae</taxon>
        <taxon>Pentapetalae</taxon>
        <taxon>rosids</taxon>
        <taxon>fabids</taxon>
        <taxon>Malpighiales</taxon>
        <taxon>Linaceae</taxon>
        <taxon>Linum</taxon>
    </lineage>
</organism>
<dbReference type="AlphaFoldDB" id="A0AAV2G8M1"/>
<reference evidence="2 3" key="1">
    <citation type="submission" date="2024-04" db="EMBL/GenBank/DDBJ databases">
        <authorList>
            <person name="Fracassetti M."/>
        </authorList>
    </citation>
    <scope>NUCLEOTIDE SEQUENCE [LARGE SCALE GENOMIC DNA]</scope>
</reference>
<evidence type="ECO:0000313" key="2">
    <source>
        <dbReference type="EMBL" id="CAL1406599.1"/>
    </source>
</evidence>
<sequence>MRNKKERTEKNYMARETRSRRLRRGKLGLDLTSRVWPLPPQPRSLATLCFRVVLCCFLYFLFFFCFLESRFQPRFRQ</sequence>
<keyword evidence="1" id="KW-1133">Transmembrane helix</keyword>
<proteinExistence type="predicted"/>
<dbReference type="EMBL" id="OZ034821">
    <property type="protein sequence ID" value="CAL1406599.1"/>
    <property type="molecule type" value="Genomic_DNA"/>
</dbReference>